<name>A0A934R7A1_9BACT</name>
<comment type="caution">
    <text evidence="2">The sequence shown here is derived from an EMBL/GenBank/DDBJ whole genome shotgun (WGS) entry which is preliminary data.</text>
</comment>
<dbReference type="RefSeq" id="WP_200353242.1">
    <property type="nucleotide sequence ID" value="NZ_JAENIK010000013.1"/>
</dbReference>
<dbReference type="EMBL" id="JAENIK010000013">
    <property type="protein sequence ID" value="MBK1818294.1"/>
    <property type="molecule type" value="Genomic_DNA"/>
</dbReference>
<proteinExistence type="predicted"/>
<sequence>MAGISVLKLENGIQPTSVSNMRQNPFGKSGMIAMICSFMVGAVTGMLIMRASLPNGESVRSEDLEPSLTRGFAENLVISQIDMEAVPLPEAVDYLRSKSRTGVEVDGLPPPFRLNFVVVDPKRLARPVDLKLKSVRLDRVCERIAQAAGVRVAFDTDAIVFSSEAE</sequence>
<reference evidence="2" key="1">
    <citation type="submission" date="2021-01" db="EMBL/GenBank/DDBJ databases">
        <title>Modified the classification status of verrucomicrobia.</title>
        <authorList>
            <person name="Feng X."/>
        </authorList>
    </citation>
    <scope>NUCLEOTIDE SEQUENCE</scope>
    <source>
        <strain evidence="2">JCM 18052</strain>
    </source>
</reference>
<gene>
    <name evidence="2" type="ORF">JIN84_21920</name>
</gene>
<organism evidence="2 3">
    <name type="scientific">Luteolibacter yonseiensis</name>
    <dbReference type="NCBI Taxonomy" id="1144680"/>
    <lineage>
        <taxon>Bacteria</taxon>
        <taxon>Pseudomonadati</taxon>
        <taxon>Verrucomicrobiota</taxon>
        <taxon>Verrucomicrobiia</taxon>
        <taxon>Verrucomicrobiales</taxon>
        <taxon>Verrucomicrobiaceae</taxon>
        <taxon>Luteolibacter</taxon>
    </lineage>
</organism>
<keyword evidence="1" id="KW-0472">Membrane</keyword>
<evidence type="ECO:0000313" key="2">
    <source>
        <dbReference type="EMBL" id="MBK1818294.1"/>
    </source>
</evidence>
<keyword evidence="3" id="KW-1185">Reference proteome</keyword>
<accession>A0A934R7A1</accession>
<keyword evidence="1" id="KW-1133">Transmembrane helix</keyword>
<keyword evidence="1" id="KW-0812">Transmembrane</keyword>
<evidence type="ECO:0000256" key="1">
    <source>
        <dbReference type="SAM" id="Phobius"/>
    </source>
</evidence>
<dbReference type="Proteomes" id="UP000600139">
    <property type="component" value="Unassembled WGS sequence"/>
</dbReference>
<evidence type="ECO:0000313" key="3">
    <source>
        <dbReference type="Proteomes" id="UP000600139"/>
    </source>
</evidence>
<protein>
    <submittedName>
        <fullName evidence="2">Uncharacterized protein</fullName>
    </submittedName>
</protein>
<feature type="transmembrane region" description="Helical" evidence="1">
    <location>
        <begin position="30"/>
        <end position="49"/>
    </location>
</feature>
<dbReference type="AlphaFoldDB" id="A0A934R7A1"/>